<name>A0A811Q940_9POAL</name>
<evidence type="ECO:0000313" key="3">
    <source>
        <dbReference type="Proteomes" id="UP000604825"/>
    </source>
</evidence>
<evidence type="ECO:0000256" key="1">
    <source>
        <dbReference type="SAM" id="MobiDB-lite"/>
    </source>
</evidence>
<keyword evidence="3" id="KW-1185">Reference proteome</keyword>
<dbReference type="Proteomes" id="UP000604825">
    <property type="component" value="Unassembled WGS sequence"/>
</dbReference>
<accession>A0A811Q940</accession>
<feature type="region of interest" description="Disordered" evidence="1">
    <location>
        <begin position="1"/>
        <end position="26"/>
    </location>
</feature>
<gene>
    <name evidence="2" type="ORF">NCGR_LOCUS39302</name>
</gene>
<sequence>MVPPPLFHGGVSAGGGTSAISGVGGATPMLLTNMAGPCSGQTPGRTAVWTPGAATNGDLPPLRCGSCGSDEEGSCEGGCRRARDELCPAACSGEGLRHGVRES</sequence>
<proteinExistence type="predicted"/>
<dbReference type="EMBL" id="CAJGYO010000010">
    <property type="protein sequence ID" value="CAD6255764.1"/>
    <property type="molecule type" value="Genomic_DNA"/>
</dbReference>
<dbReference type="AlphaFoldDB" id="A0A811Q940"/>
<feature type="compositionally biased region" description="Gly residues" evidence="1">
    <location>
        <begin position="11"/>
        <end position="25"/>
    </location>
</feature>
<comment type="caution">
    <text evidence="2">The sequence shown here is derived from an EMBL/GenBank/DDBJ whole genome shotgun (WGS) entry which is preliminary data.</text>
</comment>
<evidence type="ECO:0000313" key="2">
    <source>
        <dbReference type="EMBL" id="CAD6255764.1"/>
    </source>
</evidence>
<reference evidence="2" key="1">
    <citation type="submission" date="2020-10" db="EMBL/GenBank/DDBJ databases">
        <authorList>
            <person name="Han B."/>
            <person name="Lu T."/>
            <person name="Zhao Q."/>
            <person name="Huang X."/>
            <person name="Zhao Y."/>
        </authorList>
    </citation>
    <scope>NUCLEOTIDE SEQUENCE</scope>
</reference>
<organism evidence="2 3">
    <name type="scientific">Miscanthus lutarioriparius</name>
    <dbReference type="NCBI Taxonomy" id="422564"/>
    <lineage>
        <taxon>Eukaryota</taxon>
        <taxon>Viridiplantae</taxon>
        <taxon>Streptophyta</taxon>
        <taxon>Embryophyta</taxon>
        <taxon>Tracheophyta</taxon>
        <taxon>Spermatophyta</taxon>
        <taxon>Magnoliopsida</taxon>
        <taxon>Liliopsida</taxon>
        <taxon>Poales</taxon>
        <taxon>Poaceae</taxon>
        <taxon>PACMAD clade</taxon>
        <taxon>Panicoideae</taxon>
        <taxon>Andropogonodae</taxon>
        <taxon>Andropogoneae</taxon>
        <taxon>Saccharinae</taxon>
        <taxon>Miscanthus</taxon>
    </lineage>
</organism>
<protein>
    <submittedName>
        <fullName evidence="2">Uncharacterized protein</fullName>
    </submittedName>
</protein>